<feature type="transmembrane region" description="Helical" evidence="1">
    <location>
        <begin position="12"/>
        <end position="31"/>
    </location>
</feature>
<gene>
    <name evidence="2" type="ORF">BV898_15409</name>
</gene>
<protein>
    <submittedName>
        <fullName evidence="2">Uncharacterized protein</fullName>
    </submittedName>
</protein>
<dbReference type="Proteomes" id="UP000192578">
    <property type="component" value="Unassembled WGS sequence"/>
</dbReference>
<name>A0A9X6NCX4_HYPEX</name>
<feature type="transmembrane region" description="Helical" evidence="1">
    <location>
        <begin position="256"/>
        <end position="274"/>
    </location>
</feature>
<accession>A0A9X6NCX4</accession>
<keyword evidence="1" id="KW-0472">Membrane</keyword>
<evidence type="ECO:0000313" key="3">
    <source>
        <dbReference type="Proteomes" id="UP000192578"/>
    </source>
</evidence>
<feature type="transmembrane region" description="Helical" evidence="1">
    <location>
        <begin position="56"/>
        <end position="77"/>
    </location>
</feature>
<evidence type="ECO:0000313" key="2">
    <source>
        <dbReference type="EMBL" id="OWA50908.1"/>
    </source>
</evidence>
<feature type="transmembrane region" description="Helical" evidence="1">
    <location>
        <begin position="295"/>
        <end position="319"/>
    </location>
</feature>
<evidence type="ECO:0000256" key="1">
    <source>
        <dbReference type="SAM" id="Phobius"/>
    </source>
</evidence>
<dbReference type="EMBL" id="MTYJ01000207">
    <property type="protein sequence ID" value="OWA50908.1"/>
    <property type="molecule type" value="Genomic_DNA"/>
</dbReference>
<organism evidence="2 3">
    <name type="scientific">Hypsibius exemplaris</name>
    <name type="common">Freshwater tardigrade</name>
    <dbReference type="NCBI Taxonomy" id="2072580"/>
    <lineage>
        <taxon>Eukaryota</taxon>
        <taxon>Metazoa</taxon>
        <taxon>Ecdysozoa</taxon>
        <taxon>Tardigrada</taxon>
        <taxon>Eutardigrada</taxon>
        <taxon>Parachela</taxon>
        <taxon>Hypsibioidea</taxon>
        <taxon>Hypsibiidae</taxon>
        <taxon>Hypsibius</taxon>
    </lineage>
</organism>
<keyword evidence="1" id="KW-0812">Transmembrane</keyword>
<comment type="caution">
    <text evidence="2">The sequence shown here is derived from an EMBL/GenBank/DDBJ whole genome shotgun (WGS) entry which is preliminary data.</text>
</comment>
<feature type="transmembrane region" description="Helical" evidence="1">
    <location>
        <begin position="182"/>
        <end position="200"/>
    </location>
</feature>
<proteinExistence type="predicted"/>
<keyword evidence="1" id="KW-1133">Transmembrane helix</keyword>
<reference evidence="3" key="1">
    <citation type="submission" date="2017-01" db="EMBL/GenBank/DDBJ databases">
        <title>Comparative genomics of anhydrobiosis in the tardigrade Hypsibius dujardini.</title>
        <authorList>
            <person name="Yoshida Y."/>
            <person name="Koutsovoulos G."/>
            <person name="Laetsch D."/>
            <person name="Stevens L."/>
            <person name="Kumar S."/>
            <person name="Horikawa D."/>
            <person name="Ishino K."/>
            <person name="Komine S."/>
            <person name="Tomita M."/>
            <person name="Blaxter M."/>
            <person name="Arakawa K."/>
        </authorList>
    </citation>
    <scope>NUCLEOTIDE SEQUENCE [LARGE SCALE GENOMIC DNA]</scope>
    <source>
        <strain evidence="3">Z151</strain>
    </source>
</reference>
<feature type="transmembrane region" description="Helical" evidence="1">
    <location>
        <begin position="207"/>
        <end position="226"/>
    </location>
</feature>
<feature type="transmembrane region" description="Helical" evidence="1">
    <location>
        <begin position="147"/>
        <end position="170"/>
    </location>
</feature>
<dbReference type="AlphaFoldDB" id="A0A9X6NCX4"/>
<keyword evidence="3" id="KW-1185">Reference proteome</keyword>
<feature type="transmembrane region" description="Helical" evidence="1">
    <location>
        <begin position="380"/>
        <end position="396"/>
    </location>
</feature>
<sequence length="418" mass="47653">MTFAERPNSMDLEWHVFSPFWTGVLSVFGLYSPSTTVNSKRSSSCTAKAKVILQQLYWTCCCIFLSINATSSAYIVYTAITEPYSVYPILNAVIEVSLAIETHRGTIFCLLCMPRGKDRLRKMLQQSGQLISTFGLADKNILKIGRFLHGLFWTIMLLLTAGYLLVYFTWCWRDSTMNYVPFFYMRTELSVILFILLNSIPEYLSRMVVILIVGLGLIMWQCLKVVNDGTGHGGDLRLTLSRYYILVRFLDEVKEIFGGLLAFSLFADIVPVCGRTTRLLFTINDFQALNPTVSIVSNFALVILGVVVYIFIVYSPFILLHTETLALQRKINSKRHQIYINMTQNENCEEVNKLNTFIGVLKREPIVLEMVYGFQVRENFPFLILTVLASYVLILYQTTKDTALKLQDVPTNLSTAFS</sequence>